<gene>
    <name evidence="2" type="ORF">GCM10010451_28010</name>
</gene>
<proteinExistence type="predicted"/>
<sequence>MTIGRLSEREVAGVGDHPVTSAGRRNGAGDARGAVRPGFGVVTFAASLNAAGRAAAPGRGRSVTEMLCAPGTDVSTRRWERRSEAVSGIRPPLDEQRDVLLN</sequence>
<name>A0ABP6PFB5_9ACTN</name>
<accession>A0ABP6PFB5</accession>
<feature type="region of interest" description="Disordered" evidence="1">
    <location>
        <begin position="79"/>
        <end position="102"/>
    </location>
</feature>
<comment type="caution">
    <text evidence="2">The sequence shown here is derived from an EMBL/GenBank/DDBJ whole genome shotgun (WGS) entry which is preliminary data.</text>
</comment>
<protein>
    <submittedName>
        <fullName evidence="2">Uncharacterized protein</fullName>
    </submittedName>
</protein>
<dbReference type="EMBL" id="BAAAUH010000017">
    <property type="protein sequence ID" value="GAA3177429.1"/>
    <property type="molecule type" value="Genomic_DNA"/>
</dbReference>
<feature type="compositionally biased region" description="Basic and acidic residues" evidence="1">
    <location>
        <begin position="92"/>
        <end position="102"/>
    </location>
</feature>
<keyword evidence="3" id="KW-1185">Reference proteome</keyword>
<organism evidence="2 3">
    <name type="scientific">Streptomyces virens</name>
    <dbReference type="NCBI Taxonomy" id="285572"/>
    <lineage>
        <taxon>Bacteria</taxon>
        <taxon>Bacillati</taxon>
        <taxon>Actinomycetota</taxon>
        <taxon>Actinomycetes</taxon>
        <taxon>Kitasatosporales</taxon>
        <taxon>Streptomycetaceae</taxon>
        <taxon>Streptomyces</taxon>
    </lineage>
</organism>
<dbReference type="Proteomes" id="UP001501866">
    <property type="component" value="Unassembled WGS sequence"/>
</dbReference>
<reference evidence="3" key="1">
    <citation type="journal article" date="2019" name="Int. J. Syst. Evol. Microbiol.">
        <title>The Global Catalogue of Microorganisms (GCM) 10K type strain sequencing project: providing services to taxonomists for standard genome sequencing and annotation.</title>
        <authorList>
            <consortium name="The Broad Institute Genomics Platform"/>
            <consortium name="The Broad Institute Genome Sequencing Center for Infectious Disease"/>
            <person name="Wu L."/>
            <person name="Ma J."/>
        </authorList>
    </citation>
    <scope>NUCLEOTIDE SEQUENCE [LARGE SCALE GENOMIC DNA]</scope>
    <source>
        <strain evidence="3">JCM 9095</strain>
    </source>
</reference>
<evidence type="ECO:0000313" key="2">
    <source>
        <dbReference type="EMBL" id="GAA3177429.1"/>
    </source>
</evidence>
<feature type="compositionally biased region" description="Basic and acidic residues" evidence="1">
    <location>
        <begin position="1"/>
        <end position="11"/>
    </location>
</feature>
<evidence type="ECO:0000313" key="3">
    <source>
        <dbReference type="Proteomes" id="UP001501866"/>
    </source>
</evidence>
<evidence type="ECO:0000256" key="1">
    <source>
        <dbReference type="SAM" id="MobiDB-lite"/>
    </source>
</evidence>
<feature type="region of interest" description="Disordered" evidence="1">
    <location>
        <begin position="1"/>
        <end position="33"/>
    </location>
</feature>
<feature type="compositionally biased region" description="Low complexity" evidence="1">
    <location>
        <begin position="22"/>
        <end position="33"/>
    </location>
</feature>